<name>A0A646KJW8_STRJU</name>
<proteinExistence type="predicted"/>
<dbReference type="InterPro" id="IPR011009">
    <property type="entry name" value="Kinase-like_dom_sf"/>
</dbReference>
<keyword evidence="1" id="KW-0418">Kinase</keyword>
<dbReference type="Gene3D" id="3.90.1200.10">
    <property type="match status" value="1"/>
</dbReference>
<accession>A0A646KJW8</accession>
<dbReference type="AlphaFoldDB" id="A0A646KJW8"/>
<evidence type="ECO:0000313" key="1">
    <source>
        <dbReference type="EMBL" id="MQT01356.1"/>
    </source>
</evidence>
<keyword evidence="2" id="KW-1185">Reference proteome</keyword>
<comment type="caution">
    <text evidence="1">The sequence shown here is derived from an EMBL/GenBank/DDBJ whole genome shotgun (WGS) entry which is preliminary data.</text>
</comment>
<organism evidence="1 2">
    <name type="scientific">Streptomyces jumonjinensis</name>
    <dbReference type="NCBI Taxonomy" id="1945"/>
    <lineage>
        <taxon>Bacteria</taxon>
        <taxon>Bacillati</taxon>
        <taxon>Actinomycetota</taxon>
        <taxon>Actinomycetes</taxon>
        <taxon>Kitasatosporales</taxon>
        <taxon>Streptomycetaceae</taxon>
        <taxon>Streptomyces</taxon>
    </lineage>
</organism>
<dbReference type="SUPFAM" id="SSF56112">
    <property type="entry name" value="Protein kinase-like (PK-like)"/>
    <property type="match status" value="1"/>
</dbReference>
<keyword evidence="1" id="KW-0808">Transferase</keyword>
<dbReference type="Proteomes" id="UP000419138">
    <property type="component" value="Unassembled WGS sequence"/>
</dbReference>
<evidence type="ECO:0000313" key="2">
    <source>
        <dbReference type="Proteomes" id="UP000419138"/>
    </source>
</evidence>
<sequence>MNRFVRPISPALLWSAEDEEWVVLGFEAVNGRESDFRPGGTDLPAVVGLLNRIGELDVPDVARDWTETRWDRFATTDAETELFRGDSLLHADINPFNLLVGDHTVWAVDWGWPTRGAAFIDVAMFTVHLVASGHTAESAESWADRCRAWEKADARAVDAFAAATVRLWREMVERKPDVPSRKAMHEAAREWAAHRGVTVV</sequence>
<protein>
    <submittedName>
        <fullName evidence="1">Protein kinase</fullName>
    </submittedName>
</protein>
<dbReference type="GO" id="GO:0016301">
    <property type="term" value="F:kinase activity"/>
    <property type="evidence" value="ECO:0007669"/>
    <property type="project" value="UniProtKB-KW"/>
</dbReference>
<dbReference type="EMBL" id="VCLA01000120">
    <property type="protein sequence ID" value="MQT01356.1"/>
    <property type="molecule type" value="Genomic_DNA"/>
</dbReference>
<reference evidence="1 2" key="1">
    <citation type="submission" date="2019-05" db="EMBL/GenBank/DDBJ databases">
        <title>Comparative genomics and metabolomics analyses of clavulanic acid producing Streptomyces species provides insight into specialized metabolism and evolution of beta-lactam biosynthetic gene clusters.</title>
        <authorList>
            <person name="Moore M.A."/>
            <person name="Cruz-Morales P."/>
            <person name="Barona Gomez F."/>
            <person name="Kapil T."/>
        </authorList>
    </citation>
    <scope>NUCLEOTIDE SEQUENCE [LARGE SCALE GENOMIC DNA]</scope>
    <source>
        <strain evidence="1 2">NRRL 5741</strain>
    </source>
</reference>
<gene>
    <name evidence="1" type="ORF">FF041_14320</name>
</gene>